<organism evidence="1">
    <name type="scientific">marine sediment metagenome</name>
    <dbReference type="NCBI Taxonomy" id="412755"/>
    <lineage>
        <taxon>unclassified sequences</taxon>
        <taxon>metagenomes</taxon>
        <taxon>ecological metagenomes</taxon>
    </lineage>
</organism>
<accession>X1VTD3</accession>
<reference evidence="1" key="1">
    <citation type="journal article" date="2014" name="Front. Microbiol.">
        <title>High frequency of phylogenetically diverse reductive dehalogenase-homologous genes in deep subseafloor sedimentary metagenomes.</title>
        <authorList>
            <person name="Kawai M."/>
            <person name="Futagami T."/>
            <person name="Toyoda A."/>
            <person name="Takaki Y."/>
            <person name="Nishi S."/>
            <person name="Hori S."/>
            <person name="Arai W."/>
            <person name="Tsubouchi T."/>
            <person name="Morono Y."/>
            <person name="Uchiyama I."/>
            <person name="Ito T."/>
            <person name="Fujiyama A."/>
            <person name="Inagaki F."/>
            <person name="Takami H."/>
        </authorList>
    </citation>
    <scope>NUCLEOTIDE SEQUENCE</scope>
    <source>
        <strain evidence="1">Expedition CK06-06</strain>
    </source>
</reference>
<protein>
    <submittedName>
        <fullName evidence="1">Uncharacterized protein</fullName>
    </submittedName>
</protein>
<name>X1VTD3_9ZZZZ</name>
<gene>
    <name evidence="1" type="ORF">S12H4_62671</name>
</gene>
<sequence>KAVKQMIDDFRCFEGMVLEQDIFIAAGRKDSDKDEQLKTAAAPVLAKINLHLFPKGKFRNFRIGP</sequence>
<comment type="caution">
    <text evidence="1">The sequence shown here is derived from an EMBL/GenBank/DDBJ whole genome shotgun (WGS) entry which is preliminary data.</text>
</comment>
<proteinExistence type="predicted"/>
<dbReference type="EMBL" id="BARW01042160">
    <property type="protein sequence ID" value="GAJ20641.1"/>
    <property type="molecule type" value="Genomic_DNA"/>
</dbReference>
<feature type="non-terminal residue" evidence="1">
    <location>
        <position position="1"/>
    </location>
</feature>
<dbReference type="AlphaFoldDB" id="X1VTD3"/>
<evidence type="ECO:0000313" key="1">
    <source>
        <dbReference type="EMBL" id="GAJ20641.1"/>
    </source>
</evidence>